<dbReference type="EC" id="6.3.2.2" evidence="5"/>
<dbReference type="InterPro" id="IPR050141">
    <property type="entry name" value="GCL_type2/YbdK_subfam"/>
</dbReference>
<gene>
    <name evidence="6" type="ORF">SAMN05216188_105214</name>
</gene>
<dbReference type="RefSeq" id="WP_089951300.1">
    <property type="nucleotide sequence ID" value="NZ_FOFR01000005.1"/>
</dbReference>
<dbReference type="PANTHER" id="PTHR36510:SF1">
    <property type="entry name" value="GLUTAMATE--CYSTEINE LIGASE 2-RELATED"/>
    <property type="match status" value="1"/>
</dbReference>
<dbReference type="STRING" id="402600.SAMN05216188_105214"/>
<dbReference type="GO" id="GO:0042398">
    <property type="term" value="P:modified amino acid biosynthetic process"/>
    <property type="evidence" value="ECO:0007669"/>
    <property type="project" value="InterPro"/>
</dbReference>
<accession>A0A1H9J5A3</accession>
<evidence type="ECO:0000313" key="7">
    <source>
        <dbReference type="Proteomes" id="UP000199352"/>
    </source>
</evidence>
<keyword evidence="1 5" id="KW-0436">Ligase</keyword>
<dbReference type="NCBIfam" id="NF010041">
    <property type="entry name" value="PRK13517.1-1"/>
    <property type="match status" value="1"/>
</dbReference>
<dbReference type="Pfam" id="PF04107">
    <property type="entry name" value="GCS2"/>
    <property type="match status" value="1"/>
</dbReference>
<keyword evidence="3 5" id="KW-0067">ATP-binding</keyword>
<dbReference type="InterPro" id="IPR014746">
    <property type="entry name" value="Gln_synth/guanido_kin_cat_dom"/>
</dbReference>
<dbReference type="NCBIfam" id="TIGR02050">
    <property type="entry name" value="gshA_cyan_rel"/>
    <property type="match status" value="1"/>
</dbReference>
<evidence type="ECO:0000256" key="1">
    <source>
        <dbReference type="ARBA" id="ARBA00022598"/>
    </source>
</evidence>
<dbReference type="HAMAP" id="MF_01609">
    <property type="entry name" value="Glu_cys_ligase_2"/>
    <property type="match status" value="1"/>
</dbReference>
<evidence type="ECO:0000313" key="6">
    <source>
        <dbReference type="EMBL" id="SEQ81805.1"/>
    </source>
</evidence>
<comment type="similarity">
    <text evidence="5">Belongs to the glutamate--cysteine ligase type 2 family. YbdK subfamily.</text>
</comment>
<evidence type="ECO:0000256" key="2">
    <source>
        <dbReference type="ARBA" id="ARBA00022741"/>
    </source>
</evidence>
<dbReference type="SUPFAM" id="SSF55931">
    <property type="entry name" value="Glutamine synthetase/guanido kinase"/>
    <property type="match status" value="1"/>
</dbReference>
<dbReference type="PANTHER" id="PTHR36510">
    <property type="entry name" value="GLUTAMATE--CYSTEINE LIGASE 2-RELATED"/>
    <property type="match status" value="1"/>
</dbReference>
<evidence type="ECO:0000256" key="3">
    <source>
        <dbReference type="ARBA" id="ARBA00022840"/>
    </source>
</evidence>
<dbReference type="Gene3D" id="3.30.590.20">
    <property type="match status" value="1"/>
</dbReference>
<dbReference type="GO" id="GO:0005524">
    <property type="term" value="F:ATP binding"/>
    <property type="evidence" value="ECO:0007669"/>
    <property type="project" value="UniProtKB-KW"/>
</dbReference>
<keyword evidence="2 5" id="KW-0547">Nucleotide-binding</keyword>
<dbReference type="Proteomes" id="UP000199352">
    <property type="component" value="Unassembled WGS sequence"/>
</dbReference>
<dbReference type="GO" id="GO:0004357">
    <property type="term" value="F:glutamate-cysteine ligase activity"/>
    <property type="evidence" value="ECO:0007669"/>
    <property type="project" value="UniProtKB-EC"/>
</dbReference>
<evidence type="ECO:0000256" key="4">
    <source>
        <dbReference type="ARBA" id="ARBA00048819"/>
    </source>
</evidence>
<dbReference type="EMBL" id="FOFR01000005">
    <property type="protein sequence ID" value="SEQ81805.1"/>
    <property type="molecule type" value="Genomic_DNA"/>
</dbReference>
<comment type="function">
    <text evidence="5">ATP-dependent carboxylate-amine ligase which exhibits weak glutamate--cysteine ligase activity.</text>
</comment>
<organism evidence="6 7">
    <name type="scientific">Lentzea xinjiangensis</name>
    <dbReference type="NCBI Taxonomy" id="402600"/>
    <lineage>
        <taxon>Bacteria</taxon>
        <taxon>Bacillati</taxon>
        <taxon>Actinomycetota</taxon>
        <taxon>Actinomycetes</taxon>
        <taxon>Pseudonocardiales</taxon>
        <taxon>Pseudonocardiaceae</taxon>
        <taxon>Lentzea</taxon>
    </lineage>
</organism>
<dbReference type="OrthoDB" id="9803842at2"/>
<protein>
    <recommendedName>
        <fullName evidence="5">Putative glutamate--cysteine ligase 2</fullName>
        <ecNumber evidence="5">6.3.2.2</ecNumber>
    </recommendedName>
    <alternativeName>
        <fullName evidence="5">Gamma-glutamylcysteine synthetase 2</fullName>
        <shortName evidence="5">GCS 2</shortName>
        <shortName evidence="5">Gamma-GCS 2</shortName>
    </alternativeName>
</protein>
<keyword evidence="7" id="KW-1185">Reference proteome</keyword>
<evidence type="ECO:0000256" key="5">
    <source>
        <dbReference type="HAMAP-Rule" id="MF_01609"/>
    </source>
</evidence>
<comment type="catalytic activity">
    <reaction evidence="4 5">
        <text>L-cysteine + L-glutamate + ATP = gamma-L-glutamyl-L-cysteine + ADP + phosphate + H(+)</text>
        <dbReference type="Rhea" id="RHEA:13285"/>
        <dbReference type="ChEBI" id="CHEBI:15378"/>
        <dbReference type="ChEBI" id="CHEBI:29985"/>
        <dbReference type="ChEBI" id="CHEBI:30616"/>
        <dbReference type="ChEBI" id="CHEBI:35235"/>
        <dbReference type="ChEBI" id="CHEBI:43474"/>
        <dbReference type="ChEBI" id="CHEBI:58173"/>
        <dbReference type="ChEBI" id="CHEBI:456216"/>
        <dbReference type="EC" id="6.3.2.2"/>
    </reaction>
</comment>
<reference evidence="7" key="1">
    <citation type="submission" date="2016-10" db="EMBL/GenBank/DDBJ databases">
        <authorList>
            <person name="Varghese N."/>
            <person name="Submissions S."/>
        </authorList>
    </citation>
    <scope>NUCLEOTIDE SEQUENCE [LARGE SCALE GENOMIC DNA]</scope>
    <source>
        <strain evidence="7">CGMCC 4.3525</strain>
    </source>
</reference>
<sequence>MEKAPSNDVWCPTVGVEEEFLLVDPVTGVPVNRADDVVAVAREQLGLELEHELTGAQVEINTSVCADVEQARRELVETRRVVAEAARAAGCRVVAVGAPPLGDATGEITDSLRYRRIAREFGALAEQQLICGCHVHVAVPDRETAVQVCNHVRPWLPVLAAVTANSPFSGGEDTGFASWRSTVWSRWPVSGPPPVFTSWQHYEEVCDTMIEAGTALDRAMVYWDVRPATELPTVEVRVSDVAATVDDAVLLAALVRALVARAVVDVGRGVQAEPVPQETLRQACWGAANEGLRGSTLDVFSGEARPLRSQLDDLVRQLTPVLEANGDLPAVQRGLRLLDSEGSGADRQRRVFRGGQVEPLLSLLDIDNADRAEPRETTAS</sequence>
<name>A0A1H9J5A3_9PSEU</name>
<dbReference type="InterPro" id="IPR011793">
    <property type="entry name" value="YbdK"/>
</dbReference>
<dbReference type="AlphaFoldDB" id="A0A1H9J5A3"/>
<dbReference type="InterPro" id="IPR006336">
    <property type="entry name" value="GCS2"/>
</dbReference>
<proteinExistence type="inferred from homology"/>